<dbReference type="InterPro" id="IPR045108">
    <property type="entry name" value="TXNDC17-like"/>
</dbReference>
<proteinExistence type="inferred from homology"/>
<dbReference type="InterPro" id="IPR036249">
    <property type="entry name" value="Thioredoxin-like_sf"/>
</dbReference>
<dbReference type="GO" id="GO:0047134">
    <property type="term" value="F:protein-disulfide reductase [NAD(P)H] activity"/>
    <property type="evidence" value="ECO:0007669"/>
    <property type="project" value="InterPro"/>
</dbReference>
<dbReference type="PANTHER" id="PTHR12452:SF0">
    <property type="entry name" value="THIOREDOXIN DOMAIN-CONTAINING PROTEIN 17"/>
    <property type="match status" value="1"/>
</dbReference>
<dbReference type="SUPFAM" id="SSF52833">
    <property type="entry name" value="Thioredoxin-like"/>
    <property type="match status" value="1"/>
</dbReference>
<gene>
    <name evidence="3" type="primary">At5g42850</name>
    <name evidence="3" type="ORF">g.186</name>
</gene>
<comment type="similarity">
    <text evidence="1">Belongs to the thioredoxin family.</text>
</comment>
<dbReference type="PANTHER" id="PTHR12452">
    <property type="entry name" value="42-9-9 PROTEIN-RELATED"/>
    <property type="match status" value="1"/>
</dbReference>
<evidence type="ECO:0000259" key="2">
    <source>
        <dbReference type="Pfam" id="PF06110"/>
    </source>
</evidence>
<feature type="domain" description="Thioredoxin" evidence="2">
    <location>
        <begin position="15"/>
        <end position="131"/>
    </location>
</feature>
<protein>
    <submittedName>
        <fullName evidence="3">Thioredoxin-like protein Clot</fullName>
    </submittedName>
</protein>
<dbReference type="EMBL" id="GDJX01002415">
    <property type="protein sequence ID" value="JAT65521.1"/>
    <property type="molecule type" value="Transcribed_RNA"/>
</dbReference>
<dbReference type="AlphaFoldDB" id="A0A1D1ZFI4"/>
<dbReference type="Pfam" id="PF06110">
    <property type="entry name" value="TXD17-like_Trx"/>
    <property type="match status" value="1"/>
</dbReference>
<dbReference type="Gene3D" id="3.40.30.10">
    <property type="entry name" value="Glutaredoxin"/>
    <property type="match status" value="1"/>
</dbReference>
<reference evidence="3" key="1">
    <citation type="submission" date="2015-07" db="EMBL/GenBank/DDBJ databases">
        <title>Transcriptome Assembly of Anthurium amnicola.</title>
        <authorList>
            <person name="Suzuki J."/>
        </authorList>
    </citation>
    <scope>NUCLEOTIDE SEQUENCE</scope>
</reference>
<accession>A0A1D1ZFI4</accession>
<sequence>MVQTIRIELTDDIQDEVNKISESSADSKVYVLFFGTELPSTGQSWCPDCYLAYPHIRNAFDECASNATLIEAPVGTREQWKNNPSHPYKVNQRIALRNIPTLIRWTVPAGKNDRLVESECENDELLKFFLTRDWRAQS</sequence>
<dbReference type="InterPro" id="IPR010357">
    <property type="entry name" value="TXNDC17_dom"/>
</dbReference>
<dbReference type="GO" id="GO:0005829">
    <property type="term" value="C:cytosol"/>
    <property type="evidence" value="ECO:0007669"/>
    <property type="project" value="TreeGrafter"/>
</dbReference>
<organism evidence="3">
    <name type="scientific">Anthurium amnicola</name>
    <dbReference type="NCBI Taxonomy" id="1678845"/>
    <lineage>
        <taxon>Eukaryota</taxon>
        <taxon>Viridiplantae</taxon>
        <taxon>Streptophyta</taxon>
        <taxon>Embryophyta</taxon>
        <taxon>Tracheophyta</taxon>
        <taxon>Spermatophyta</taxon>
        <taxon>Magnoliopsida</taxon>
        <taxon>Liliopsida</taxon>
        <taxon>Araceae</taxon>
        <taxon>Pothoideae</taxon>
        <taxon>Potheae</taxon>
        <taxon>Anthurium</taxon>
    </lineage>
</organism>
<evidence type="ECO:0000313" key="3">
    <source>
        <dbReference type="EMBL" id="JAT65521.1"/>
    </source>
</evidence>
<evidence type="ECO:0000256" key="1">
    <source>
        <dbReference type="ARBA" id="ARBA00008987"/>
    </source>
</evidence>
<name>A0A1D1ZFI4_9ARAE</name>